<keyword evidence="2" id="KW-0813">Transport</keyword>
<keyword evidence="3" id="KW-0547">Nucleotide-binding</keyword>
<feature type="domain" description="ABC transporter" evidence="5">
    <location>
        <begin position="2"/>
        <end position="236"/>
    </location>
</feature>
<dbReference type="SUPFAM" id="SSF52540">
    <property type="entry name" value="P-loop containing nucleoside triphosphate hydrolases"/>
    <property type="match status" value="1"/>
</dbReference>
<gene>
    <name evidence="6" type="ORF">IS491_18970</name>
</gene>
<dbReference type="PANTHER" id="PTHR43166:SF4">
    <property type="entry name" value="PHOSPHONATES IMPORT ATP-BINDING PROTEIN PHNC"/>
    <property type="match status" value="1"/>
</dbReference>
<accession>A0AAE2RVW7</accession>
<dbReference type="Gene3D" id="3.40.50.300">
    <property type="entry name" value="P-loop containing nucleotide triphosphate hydrolases"/>
    <property type="match status" value="1"/>
</dbReference>
<evidence type="ECO:0000256" key="1">
    <source>
        <dbReference type="ARBA" id="ARBA00005417"/>
    </source>
</evidence>
<evidence type="ECO:0000313" key="6">
    <source>
        <dbReference type="EMBL" id="MBF7810704.1"/>
    </source>
</evidence>
<dbReference type="PROSITE" id="PS00211">
    <property type="entry name" value="ABC_TRANSPORTER_1"/>
    <property type="match status" value="1"/>
</dbReference>
<dbReference type="GO" id="GO:0015424">
    <property type="term" value="F:ABC-type amino acid transporter activity"/>
    <property type="evidence" value="ECO:0007669"/>
    <property type="project" value="InterPro"/>
</dbReference>
<reference evidence="6" key="1">
    <citation type="submission" date="2020-11" db="EMBL/GenBank/DDBJ databases">
        <authorList>
            <person name="Thieme N."/>
            <person name="Liebl W."/>
            <person name="Zverlov V."/>
        </authorList>
    </citation>
    <scope>NUCLEOTIDE SEQUENCE</scope>
    <source>
        <strain evidence="6">NT08</strain>
    </source>
</reference>
<dbReference type="PROSITE" id="PS50893">
    <property type="entry name" value="ABC_TRANSPORTER_2"/>
    <property type="match status" value="1"/>
</dbReference>
<dbReference type="InterPro" id="IPR030679">
    <property type="entry name" value="ABC_ATPase_HisP-typ"/>
</dbReference>
<evidence type="ECO:0000256" key="3">
    <source>
        <dbReference type="ARBA" id="ARBA00022741"/>
    </source>
</evidence>
<comment type="caution">
    <text evidence="6">The sequence shown here is derived from an EMBL/GenBank/DDBJ whole genome shotgun (WGS) entry which is preliminary data.</text>
</comment>
<evidence type="ECO:0000259" key="5">
    <source>
        <dbReference type="PROSITE" id="PS50893"/>
    </source>
</evidence>
<protein>
    <submittedName>
        <fullName evidence="6">Amino acid ABC transporter ATP-binding protein</fullName>
    </submittedName>
</protein>
<dbReference type="InterPro" id="IPR017871">
    <property type="entry name" value="ABC_transporter-like_CS"/>
</dbReference>
<dbReference type="InterPro" id="IPR027417">
    <property type="entry name" value="P-loop_NTPase"/>
</dbReference>
<dbReference type="CDD" id="cd03262">
    <property type="entry name" value="ABC_HisP_GlnQ"/>
    <property type="match status" value="1"/>
</dbReference>
<dbReference type="InterPro" id="IPR003439">
    <property type="entry name" value="ABC_transporter-like_ATP-bd"/>
</dbReference>
<dbReference type="GO" id="GO:0016887">
    <property type="term" value="F:ATP hydrolysis activity"/>
    <property type="evidence" value="ECO:0007669"/>
    <property type="project" value="InterPro"/>
</dbReference>
<dbReference type="PANTHER" id="PTHR43166">
    <property type="entry name" value="AMINO ACID IMPORT ATP-BINDING PROTEIN"/>
    <property type="match status" value="1"/>
</dbReference>
<name>A0AAE2RVW7_CLOBE</name>
<proteinExistence type="inferred from homology"/>
<comment type="similarity">
    <text evidence="1">Belongs to the ABC transporter superfamily.</text>
</comment>
<dbReference type="Proteomes" id="UP000631418">
    <property type="component" value="Unassembled WGS sequence"/>
</dbReference>
<dbReference type="FunFam" id="3.40.50.300:FF:000020">
    <property type="entry name" value="Amino acid ABC transporter ATP-binding component"/>
    <property type="match status" value="1"/>
</dbReference>
<dbReference type="Pfam" id="PF00005">
    <property type="entry name" value="ABC_tran"/>
    <property type="match status" value="1"/>
</dbReference>
<dbReference type="AlphaFoldDB" id="A0AAE2RVW7"/>
<organism evidence="6 7">
    <name type="scientific">Clostridium beijerinckii</name>
    <name type="common">Clostridium MP</name>
    <dbReference type="NCBI Taxonomy" id="1520"/>
    <lineage>
        <taxon>Bacteria</taxon>
        <taxon>Bacillati</taxon>
        <taxon>Bacillota</taxon>
        <taxon>Clostridia</taxon>
        <taxon>Eubacteriales</taxon>
        <taxon>Clostridiaceae</taxon>
        <taxon>Clostridium</taxon>
    </lineage>
</organism>
<dbReference type="EMBL" id="JADOEF010000001">
    <property type="protein sequence ID" value="MBF7810704.1"/>
    <property type="molecule type" value="Genomic_DNA"/>
</dbReference>
<sequence>MLEIQDVHKKYDEKEILKGIDLSLHKGEVLVILGPSGCGKSTFLRCLNGLEKIQGGDIKFKEQSFTDKNADWQKIHEKIGMVFQNYELFPHMTVIENILLGPLKVQKRDKSEALAQAEQLLNKVGLLDRKDSYPRQLSGGQKQRIAIVRALCMNPEIILFDEVTASLDPEMVREVLDVILGLAKQGMTMVIVTHEMGFAQSVADRIIFMDEGKICEESNPNEFFTNPKTERAKHFLNIFQF</sequence>
<dbReference type="InterPro" id="IPR003593">
    <property type="entry name" value="AAA+_ATPase"/>
</dbReference>
<keyword evidence="4 6" id="KW-0067">ATP-binding</keyword>
<evidence type="ECO:0000256" key="2">
    <source>
        <dbReference type="ARBA" id="ARBA00022448"/>
    </source>
</evidence>
<dbReference type="GO" id="GO:0005524">
    <property type="term" value="F:ATP binding"/>
    <property type="evidence" value="ECO:0007669"/>
    <property type="project" value="UniProtKB-KW"/>
</dbReference>
<dbReference type="SMART" id="SM00382">
    <property type="entry name" value="AAA"/>
    <property type="match status" value="1"/>
</dbReference>
<dbReference type="InterPro" id="IPR050086">
    <property type="entry name" value="MetN_ABC_transporter-like"/>
</dbReference>
<evidence type="ECO:0000313" key="7">
    <source>
        <dbReference type="Proteomes" id="UP000631418"/>
    </source>
</evidence>
<dbReference type="PIRSF" id="PIRSF039085">
    <property type="entry name" value="ABC_ATPase_HisP"/>
    <property type="match status" value="1"/>
</dbReference>
<evidence type="ECO:0000256" key="4">
    <source>
        <dbReference type="ARBA" id="ARBA00022840"/>
    </source>
</evidence>